<feature type="signal peptide" evidence="1">
    <location>
        <begin position="1"/>
        <end position="24"/>
    </location>
</feature>
<gene>
    <name evidence="2" type="ORF">K432DRAFT_393489</name>
</gene>
<organism evidence="2 3">
    <name type="scientific">Lepidopterella palustris CBS 459.81</name>
    <dbReference type="NCBI Taxonomy" id="1314670"/>
    <lineage>
        <taxon>Eukaryota</taxon>
        <taxon>Fungi</taxon>
        <taxon>Dikarya</taxon>
        <taxon>Ascomycota</taxon>
        <taxon>Pezizomycotina</taxon>
        <taxon>Dothideomycetes</taxon>
        <taxon>Pleosporomycetidae</taxon>
        <taxon>Mytilinidiales</taxon>
        <taxon>Argynnaceae</taxon>
        <taxon>Lepidopterella</taxon>
    </lineage>
</organism>
<reference evidence="2 3" key="1">
    <citation type="journal article" date="2016" name="Nat. Commun.">
        <title>Ectomycorrhizal ecology is imprinted in the genome of the dominant symbiotic fungus Cenococcum geophilum.</title>
        <authorList>
            <consortium name="DOE Joint Genome Institute"/>
            <person name="Peter M."/>
            <person name="Kohler A."/>
            <person name="Ohm R.A."/>
            <person name="Kuo A."/>
            <person name="Krutzmann J."/>
            <person name="Morin E."/>
            <person name="Arend M."/>
            <person name="Barry K.W."/>
            <person name="Binder M."/>
            <person name="Choi C."/>
            <person name="Clum A."/>
            <person name="Copeland A."/>
            <person name="Grisel N."/>
            <person name="Haridas S."/>
            <person name="Kipfer T."/>
            <person name="LaButti K."/>
            <person name="Lindquist E."/>
            <person name="Lipzen A."/>
            <person name="Maire R."/>
            <person name="Meier B."/>
            <person name="Mihaltcheva S."/>
            <person name="Molinier V."/>
            <person name="Murat C."/>
            <person name="Poggeler S."/>
            <person name="Quandt C.A."/>
            <person name="Sperisen C."/>
            <person name="Tritt A."/>
            <person name="Tisserant E."/>
            <person name="Crous P.W."/>
            <person name="Henrissat B."/>
            <person name="Nehls U."/>
            <person name="Egli S."/>
            <person name="Spatafora J.W."/>
            <person name="Grigoriev I.V."/>
            <person name="Martin F.M."/>
        </authorList>
    </citation>
    <scope>NUCLEOTIDE SEQUENCE [LARGE SCALE GENOMIC DNA]</scope>
    <source>
        <strain evidence="2 3">CBS 459.81</strain>
    </source>
</reference>
<keyword evidence="1" id="KW-0732">Signal</keyword>
<accession>A0A8E2JEW6</accession>
<dbReference type="AlphaFoldDB" id="A0A8E2JEW6"/>
<dbReference type="Proteomes" id="UP000250266">
    <property type="component" value="Unassembled WGS sequence"/>
</dbReference>
<sequence>MRLQFVSWLSLLLALMRQLHPIYRINLSPTFNHLQRRLIHLLTHGTFRIAPPGHLAGPLQIRSFWTVADFLDVLVTLFADFSALGVAAAVMVEVFAEVSWPDASLEARNREVKNPRMSAVNGSSPHFLIEVQRDKMIDYDDDGVEIKAYREVSV</sequence>
<evidence type="ECO:0008006" key="4">
    <source>
        <dbReference type="Google" id="ProtNLM"/>
    </source>
</evidence>
<dbReference type="EMBL" id="KV744982">
    <property type="protein sequence ID" value="OCK79923.1"/>
    <property type="molecule type" value="Genomic_DNA"/>
</dbReference>
<evidence type="ECO:0000313" key="3">
    <source>
        <dbReference type="Proteomes" id="UP000250266"/>
    </source>
</evidence>
<keyword evidence="3" id="KW-1185">Reference proteome</keyword>
<feature type="chain" id="PRO_5034023963" description="Restriction endonuclease domain-containing protein" evidence="1">
    <location>
        <begin position="25"/>
        <end position="154"/>
    </location>
</feature>
<evidence type="ECO:0000313" key="2">
    <source>
        <dbReference type="EMBL" id="OCK79923.1"/>
    </source>
</evidence>
<name>A0A8E2JEW6_9PEZI</name>
<evidence type="ECO:0000256" key="1">
    <source>
        <dbReference type="SAM" id="SignalP"/>
    </source>
</evidence>
<protein>
    <recommendedName>
        <fullName evidence="4">Restriction endonuclease domain-containing protein</fullName>
    </recommendedName>
</protein>
<proteinExistence type="predicted"/>